<dbReference type="InterPro" id="IPR013783">
    <property type="entry name" value="Ig-like_fold"/>
</dbReference>
<evidence type="ECO:0008006" key="4">
    <source>
        <dbReference type="Google" id="ProtNLM"/>
    </source>
</evidence>
<keyword evidence="3" id="KW-1185">Reference proteome</keyword>
<reference evidence="2 3" key="1">
    <citation type="journal article" date="2016" name="Sci. Rep.">
        <title>Metabolic traits of an uncultured archaeal lineage -MSBL1- from brine pools of the Red Sea.</title>
        <authorList>
            <person name="Mwirichia R."/>
            <person name="Alam I."/>
            <person name="Rashid M."/>
            <person name="Vinu M."/>
            <person name="Ba-Alawi W."/>
            <person name="Anthony Kamau A."/>
            <person name="Kamanda Ngugi D."/>
            <person name="Goker M."/>
            <person name="Klenk H.P."/>
            <person name="Bajic V."/>
            <person name="Stingl U."/>
        </authorList>
    </citation>
    <scope>NUCLEOTIDE SEQUENCE [LARGE SCALE GENOMIC DNA]</scope>
    <source>
        <strain evidence="2">SCGC-AAA259M10</strain>
    </source>
</reference>
<gene>
    <name evidence="2" type="ORF">AKJ40_02940</name>
</gene>
<accession>A0A133UZB6</accession>
<name>A0A133UZB6_9EURY</name>
<dbReference type="AlphaFoldDB" id="A0A133UZB6"/>
<dbReference type="Proteomes" id="UP000070341">
    <property type="component" value="Unassembled WGS sequence"/>
</dbReference>
<evidence type="ECO:0000313" key="2">
    <source>
        <dbReference type="EMBL" id="KXA99517.1"/>
    </source>
</evidence>
<proteinExistence type="predicted"/>
<keyword evidence="1" id="KW-0812">Transmembrane</keyword>
<evidence type="ECO:0000313" key="3">
    <source>
        <dbReference type="Proteomes" id="UP000070341"/>
    </source>
</evidence>
<dbReference type="EMBL" id="LHXU01000045">
    <property type="protein sequence ID" value="KXA99517.1"/>
    <property type="molecule type" value="Genomic_DNA"/>
</dbReference>
<protein>
    <recommendedName>
        <fullName evidence="4">CARDB domain-containing protein</fullName>
    </recommendedName>
</protein>
<dbReference type="Gene3D" id="2.60.40.10">
    <property type="entry name" value="Immunoglobulins"/>
    <property type="match status" value="2"/>
</dbReference>
<keyword evidence="1" id="KW-1133">Transmembrane helix</keyword>
<feature type="transmembrane region" description="Helical" evidence="1">
    <location>
        <begin position="241"/>
        <end position="262"/>
    </location>
</feature>
<comment type="caution">
    <text evidence="2">The sequence shown here is derived from an EMBL/GenBank/DDBJ whole genome shotgun (WGS) entry which is preliminary data.</text>
</comment>
<sequence>MNLKKFSMSFAIVLAISLAVFIYPETVSADQLEGRINVTEPSVGNEPPIASIGGPYSVMEGGKIELDGAESRDPDGEPVDYSWKITSNLSRKAILEDSQTSTPFLHAPLVDSDRKIIVSLTVKDEHEAVDREKTVVTIKNNPAPADFSLTDLSIDPENPKPGEIVTISTKVRNHGEQTDDYEIELLIENRRENTETVELDPNTAKIVQFTTSRENEKTYRVKVNDLTGSFTVEKPLIIHPLLITISLFLAVIILIILFWWFFKDRRDEKRKKR</sequence>
<organism evidence="2 3">
    <name type="scientific">candidate division MSBL1 archaeon SCGC-AAA259M10</name>
    <dbReference type="NCBI Taxonomy" id="1698270"/>
    <lineage>
        <taxon>Archaea</taxon>
        <taxon>Methanobacteriati</taxon>
        <taxon>Methanobacteriota</taxon>
        <taxon>candidate division MSBL1</taxon>
    </lineage>
</organism>
<keyword evidence="1" id="KW-0472">Membrane</keyword>
<evidence type="ECO:0000256" key="1">
    <source>
        <dbReference type="SAM" id="Phobius"/>
    </source>
</evidence>